<evidence type="ECO:0000313" key="2">
    <source>
        <dbReference type="Proteomes" id="UP000261284"/>
    </source>
</evidence>
<gene>
    <name evidence="1" type="ORF">DXN05_14510</name>
</gene>
<name>A0A3E1NHB9_9BACT</name>
<reference evidence="1 2" key="1">
    <citation type="submission" date="2018-08" db="EMBL/GenBank/DDBJ databases">
        <title>Chitinophagaceae sp. K23C18032701, a novel bacterium isolated from forest soil.</title>
        <authorList>
            <person name="Wang C."/>
        </authorList>
    </citation>
    <scope>NUCLEOTIDE SEQUENCE [LARGE SCALE GENOMIC DNA]</scope>
    <source>
        <strain evidence="1 2">K23C18032701</strain>
    </source>
</reference>
<keyword evidence="2" id="KW-1185">Reference proteome</keyword>
<organism evidence="1 2">
    <name type="scientific">Deminuibacter soli</name>
    <dbReference type="NCBI Taxonomy" id="2291815"/>
    <lineage>
        <taxon>Bacteria</taxon>
        <taxon>Pseudomonadati</taxon>
        <taxon>Bacteroidota</taxon>
        <taxon>Chitinophagia</taxon>
        <taxon>Chitinophagales</taxon>
        <taxon>Chitinophagaceae</taxon>
        <taxon>Deminuibacter</taxon>
    </lineage>
</organism>
<sequence>MSALAIQETVPLYFDFKDPSDLVFFVLHIAENEELLIIECEHPAFVKYFKSTSICGDREFTSFVEPKPSDPFHEFYVGMRRAVKCFLKKC</sequence>
<dbReference type="AlphaFoldDB" id="A0A3E1NHB9"/>
<protein>
    <submittedName>
        <fullName evidence="1">Uncharacterized protein</fullName>
    </submittedName>
</protein>
<proteinExistence type="predicted"/>
<dbReference type="Proteomes" id="UP000261284">
    <property type="component" value="Unassembled WGS sequence"/>
</dbReference>
<accession>A0A3E1NHB9</accession>
<comment type="caution">
    <text evidence="1">The sequence shown here is derived from an EMBL/GenBank/DDBJ whole genome shotgun (WGS) entry which is preliminary data.</text>
</comment>
<dbReference type="EMBL" id="QTJU01000005">
    <property type="protein sequence ID" value="RFM27244.1"/>
    <property type="molecule type" value="Genomic_DNA"/>
</dbReference>
<evidence type="ECO:0000313" key="1">
    <source>
        <dbReference type="EMBL" id="RFM27244.1"/>
    </source>
</evidence>